<dbReference type="Proteomes" id="UP000198825">
    <property type="component" value="Chromosome I"/>
</dbReference>
<dbReference type="Gene3D" id="3.40.390.10">
    <property type="entry name" value="Collagenase (Catalytic Domain)"/>
    <property type="match status" value="1"/>
</dbReference>
<dbReference type="STRING" id="546874.SAMN04488544_0041"/>
<dbReference type="PANTHER" id="PTHR47466:SF1">
    <property type="entry name" value="METALLOPROTEASE MEP1 (AFU_ORTHOLOGUE AFUA_1G07730)-RELATED"/>
    <property type="match status" value="1"/>
</dbReference>
<dbReference type="InterPro" id="IPR024079">
    <property type="entry name" value="MetalloPept_cat_dom_sf"/>
</dbReference>
<dbReference type="Pfam" id="PF05572">
    <property type="entry name" value="Peptidase_M43"/>
    <property type="match status" value="1"/>
</dbReference>
<protein>
    <submittedName>
        <fullName evidence="12">Pregnancy-associated plasma protein-A</fullName>
    </submittedName>
</protein>
<name>A0A1H2LG12_9ACTN</name>
<keyword evidence="4 10" id="KW-0732">Signal</keyword>
<feature type="region of interest" description="Disordered" evidence="9">
    <location>
        <begin position="67"/>
        <end position="106"/>
    </location>
</feature>
<keyword evidence="8" id="KW-1015">Disulfide bond</keyword>
<evidence type="ECO:0000259" key="11">
    <source>
        <dbReference type="Pfam" id="PF05572"/>
    </source>
</evidence>
<keyword evidence="7" id="KW-0482">Metalloprotease</keyword>
<dbReference type="GO" id="GO:0046872">
    <property type="term" value="F:metal ion binding"/>
    <property type="evidence" value="ECO:0007669"/>
    <property type="project" value="UniProtKB-KW"/>
</dbReference>
<keyword evidence="13" id="KW-1185">Reference proteome</keyword>
<evidence type="ECO:0000256" key="6">
    <source>
        <dbReference type="ARBA" id="ARBA00022833"/>
    </source>
</evidence>
<keyword evidence="2" id="KW-0645">Protease</keyword>
<dbReference type="OrthoDB" id="6278496at2"/>
<evidence type="ECO:0000256" key="4">
    <source>
        <dbReference type="ARBA" id="ARBA00022729"/>
    </source>
</evidence>
<evidence type="ECO:0000256" key="2">
    <source>
        <dbReference type="ARBA" id="ARBA00022670"/>
    </source>
</evidence>
<evidence type="ECO:0000256" key="5">
    <source>
        <dbReference type="ARBA" id="ARBA00022801"/>
    </source>
</evidence>
<evidence type="ECO:0000313" key="12">
    <source>
        <dbReference type="EMBL" id="SDU79764.1"/>
    </source>
</evidence>
<accession>A0A1H2LG12</accession>
<feature type="domain" description="Peptidase M43 pregnancy-associated plasma-A" evidence="11">
    <location>
        <begin position="202"/>
        <end position="333"/>
    </location>
</feature>
<dbReference type="EMBL" id="LT629799">
    <property type="protein sequence ID" value="SDU79764.1"/>
    <property type="molecule type" value="Genomic_DNA"/>
</dbReference>
<feature type="chain" id="PRO_5039075789" evidence="10">
    <location>
        <begin position="29"/>
        <end position="345"/>
    </location>
</feature>
<evidence type="ECO:0000256" key="8">
    <source>
        <dbReference type="ARBA" id="ARBA00023157"/>
    </source>
</evidence>
<evidence type="ECO:0000256" key="10">
    <source>
        <dbReference type="SAM" id="SignalP"/>
    </source>
</evidence>
<dbReference type="GO" id="GO:0006508">
    <property type="term" value="P:proteolysis"/>
    <property type="evidence" value="ECO:0007669"/>
    <property type="project" value="UniProtKB-KW"/>
</dbReference>
<dbReference type="AlphaFoldDB" id="A0A1H2LG12"/>
<keyword evidence="5" id="KW-0378">Hydrolase</keyword>
<evidence type="ECO:0000313" key="13">
    <source>
        <dbReference type="Proteomes" id="UP000198825"/>
    </source>
</evidence>
<evidence type="ECO:0000256" key="7">
    <source>
        <dbReference type="ARBA" id="ARBA00023049"/>
    </source>
</evidence>
<dbReference type="RefSeq" id="WP_091072031.1">
    <property type="nucleotide sequence ID" value="NZ_LT629799.1"/>
</dbReference>
<proteinExistence type="inferred from homology"/>
<comment type="similarity">
    <text evidence="1">Belongs to the peptidase M43B family.</text>
</comment>
<feature type="signal peptide" evidence="10">
    <location>
        <begin position="1"/>
        <end position="28"/>
    </location>
</feature>
<evidence type="ECO:0000256" key="9">
    <source>
        <dbReference type="SAM" id="MobiDB-lite"/>
    </source>
</evidence>
<keyword evidence="6" id="KW-0862">Zinc</keyword>
<dbReference type="InterPro" id="IPR008754">
    <property type="entry name" value="Peptidase_M43"/>
</dbReference>
<evidence type="ECO:0000256" key="1">
    <source>
        <dbReference type="ARBA" id="ARBA00008721"/>
    </source>
</evidence>
<feature type="compositionally biased region" description="Low complexity" evidence="9">
    <location>
        <begin position="95"/>
        <end position="106"/>
    </location>
</feature>
<sequence length="345" mass="36332">MTAAHSRALRAAAGLAALSVVALTSAGAGLPPTGTTAAPVATAATTSTTAAVGPCLSAADGHRVRAGSGLDGVDPNSLGAAGTEHAQQAEDRASARAQQRRTSSARLGKTTIDVYVHVITSSKGQGDVSDKRVKKQIDVLNRAYAGKTSKYSTASPFSFRLRGIDRTRSSAWYRWDAPTELQDGDDVAPKVALHRGGPDDLNLYTAALTDGLLGYATFPWETRDGLDPRRDGVVVLGTSLPDGSARGYDRGDSATHEVGHWLGLLHTFENGCRTPGDLVDDTPAQADGDNVFSCSKLDTCKAKGRDPVHNFMSYGDDACLTRFSKGQVARMSEQWQLFRSPAALS</sequence>
<dbReference type="GO" id="GO:0008237">
    <property type="term" value="F:metallopeptidase activity"/>
    <property type="evidence" value="ECO:0007669"/>
    <property type="project" value="UniProtKB-KW"/>
</dbReference>
<organism evidence="12 13">
    <name type="scientific">Microlunatus sagamiharensis</name>
    <dbReference type="NCBI Taxonomy" id="546874"/>
    <lineage>
        <taxon>Bacteria</taxon>
        <taxon>Bacillati</taxon>
        <taxon>Actinomycetota</taxon>
        <taxon>Actinomycetes</taxon>
        <taxon>Propionibacteriales</taxon>
        <taxon>Propionibacteriaceae</taxon>
        <taxon>Microlunatus</taxon>
    </lineage>
</organism>
<dbReference type="PANTHER" id="PTHR47466">
    <property type="match status" value="1"/>
</dbReference>
<gene>
    <name evidence="12" type="ORF">SAMN04488544_0041</name>
</gene>
<dbReference type="CDD" id="cd04275">
    <property type="entry name" value="ZnMc_pappalysin_like"/>
    <property type="match status" value="1"/>
</dbReference>
<evidence type="ECO:0000256" key="3">
    <source>
        <dbReference type="ARBA" id="ARBA00022723"/>
    </source>
</evidence>
<dbReference type="SUPFAM" id="SSF55486">
    <property type="entry name" value="Metalloproteases ('zincins'), catalytic domain"/>
    <property type="match status" value="1"/>
</dbReference>
<keyword evidence="3" id="KW-0479">Metal-binding</keyword>
<reference evidence="13" key="1">
    <citation type="submission" date="2016-10" db="EMBL/GenBank/DDBJ databases">
        <authorList>
            <person name="Varghese N."/>
            <person name="Submissions S."/>
        </authorList>
    </citation>
    <scope>NUCLEOTIDE SEQUENCE [LARGE SCALE GENOMIC DNA]</scope>
    <source>
        <strain evidence="13">DSM 21743</strain>
    </source>
</reference>